<evidence type="ECO:0000313" key="5">
    <source>
        <dbReference type="EMBL" id="PZF84838.1"/>
    </source>
</evidence>
<gene>
    <name evidence="5" type="ORF">C1I92_07170</name>
</gene>
<keyword evidence="3" id="KW-0520">NAD</keyword>
<evidence type="ECO:0000259" key="4">
    <source>
        <dbReference type="Pfam" id="PF01370"/>
    </source>
</evidence>
<dbReference type="Proteomes" id="UP000248764">
    <property type="component" value="Unassembled WGS sequence"/>
</dbReference>
<accession>A0A2W2BYA1</accession>
<evidence type="ECO:0000256" key="3">
    <source>
        <dbReference type="ARBA" id="ARBA00023027"/>
    </source>
</evidence>
<reference evidence="5 6" key="1">
    <citation type="submission" date="2018-01" db="EMBL/GenBank/DDBJ databases">
        <title>Draft genome sequence of Jiangella sp. GTF31.</title>
        <authorList>
            <person name="Sahin N."/>
            <person name="Ay H."/>
            <person name="Saygin H."/>
        </authorList>
    </citation>
    <scope>NUCLEOTIDE SEQUENCE [LARGE SCALE GENOMIC DNA]</scope>
    <source>
        <strain evidence="5 6">GTF31</strain>
    </source>
</reference>
<dbReference type="Gene3D" id="3.40.50.720">
    <property type="entry name" value="NAD(P)-binding Rossmann-like Domain"/>
    <property type="match status" value="1"/>
</dbReference>
<keyword evidence="2" id="KW-0560">Oxidoreductase</keyword>
<dbReference type="PANTHER" id="PTHR43103">
    <property type="entry name" value="NUCLEOSIDE-DIPHOSPHATE-SUGAR EPIMERASE"/>
    <property type="match status" value="1"/>
</dbReference>
<evidence type="ECO:0000256" key="1">
    <source>
        <dbReference type="ARBA" id="ARBA00007637"/>
    </source>
</evidence>
<dbReference type="RefSeq" id="WP_111253974.1">
    <property type="nucleotide sequence ID" value="NZ_POTW01000012.1"/>
</dbReference>
<organism evidence="5 6">
    <name type="scientific">Jiangella anatolica</name>
    <dbReference type="NCBI Taxonomy" id="2670374"/>
    <lineage>
        <taxon>Bacteria</taxon>
        <taxon>Bacillati</taxon>
        <taxon>Actinomycetota</taxon>
        <taxon>Actinomycetes</taxon>
        <taxon>Jiangellales</taxon>
        <taxon>Jiangellaceae</taxon>
        <taxon>Jiangella</taxon>
    </lineage>
</organism>
<dbReference type="Pfam" id="PF01370">
    <property type="entry name" value="Epimerase"/>
    <property type="match status" value="1"/>
</dbReference>
<feature type="domain" description="NAD-dependent epimerase/dehydratase" evidence="4">
    <location>
        <begin position="20"/>
        <end position="189"/>
    </location>
</feature>
<proteinExistence type="inferred from homology"/>
<protein>
    <submittedName>
        <fullName evidence="5">NAD(P)-dependent oxidoreductase</fullName>
    </submittedName>
</protein>
<dbReference type="InterPro" id="IPR036291">
    <property type="entry name" value="NAD(P)-bd_dom_sf"/>
</dbReference>
<comment type="caution">
    <text evidence="5">The sequence shown here is derived from an EMBL/GenBank/DDBJ whole genome shotgun (WGS) entry which is preliminary data.</text>
</comment>
<dbReference type="InterPro" id="IPR001509">
    <property type="entry name" value="Epimerase_deHydtase"/>
</dbReference>
<dbReference type="PANTHER" id="PTHR43103:SF5">
    <property type="entry name" value="4-EPIMERASE, PUTATIVE (AFU_ORTHOLOGUE AFUA_7G00360)-RELATED"/>
    <property type="match status" value="1"/>
</dbReference>
<comment type="similarity">
    <text evidence="1">Belongs to the NAD(P)-dependent epimerase/dehydratase family.</text>
</comment>
<dbReference type="GO" id="GO:0016491">
    <property type="term" value="F:oxidoreductase activity"/>
    <property type="evidence" value="ECO:0007669"/>
    <property type="project" value="UniProtKB-KW"/>
</dbReference>
<name>A0A2W2BYA1_9ACTN</name>
<evidence type="ECO:0000313" key="6">
    <source>
        <dbReference type="Proteomes" id="UP000248764"/>
    </source>
</evidence>
<dbReference type="AlphaFoldDB" id="A0A2W2BYA1"/>
<evidence type="ECO:0000256" key="2">
    <source>
        <dbReference type="ARBA" id="ARBA00023002"/>
    </source>
</evidence>
<dbReference type="EMBL" id="POTW01000012">
    <property type="protein sequence ID" value="PZF84838.1"/>
    <property type="molecule type" value="Genomic_DNA"/>
</dbReference>
<keyword evidence="6" id="KW-1185">Reference proteome</keyword>
<dbReference type="SUPFAM" id="SSF51735">
    <property type="entry name" value="NAD(P)-binding Rossmann-fold domains"/>
    <property type="match status" value="1"/>
</dbReference>
<sequence length="314" mass="33122">MTNGPAGSAAGPRLPLPRRVLVTGADGKIGRAVVDALSDLGVRTTALSTAWTSPSRADRIVTGDATAEDDVADALAGADAVVHLAAIPHRDLGRPYEVYRTNTGATFNVLAQAATAGHVRRAVIASSINAFGVPMNHHAVATAYYPIDEDVPAEIDDWYSLSKYSDELTARMVASHWGLPVIALRYPHVDTWRQLRAHAERVGRAPGTPQLVREGWSYLDLRDAVDVALAALTAPVSGALVVGVSARDTLVDADSGELLDTYAPGVPRRRAITGRTSLIDTTRARTALGFTARYSIHVAADDPDPAPTTAGVTP</sequence>